<dbReference type="Proteomes" id="UP000309872">
    <property type="component" value="Unassembled WGS sequence"/>
</dbReference>
<dbReference type="PANTHER" id="PTHR20858:SF17">
    <property type="entry name" value="HYDROXYMETHYLPYRIMIDINE_PHOSPHOMETHYLPYRIMIDINE KINASE THI20-RELATED"/>
    <property type="match status" value="1"/>
</dbReference>
<evidence type="ECO:0000313" key="8">
    <source>
        <dbReference type="EMBL" id="TJY63423.1"/>
    </source>
</evidence>
<dbReference type="GO" id="GO:0005829">
    <property type="term" value="C:cytosol"/>
    <property type="evidence" value="ECO:0007669"/>
    <property type="project" value="TreeGrafter"/>
</dbReference>
<dbReference type="GO" id="GO:0009228">
    <property type="term" value="P:thiamine biosynthetic process"/>
    <property type="evidence" value="ECO:0007669"/>
    <property type="project" value="InterPro"/>
</dbReference>
<proteinExistence type="predicted"/>
<dbReference type="NCBIfam" id="TIGR00097">
    <property type="entry name" value="HMP-P_kinase"/>
    <property type="match status" value="1"/>
</dbReference>
<evidence type="ECO:0000256" key="1">
    <source>
        <dbReference type="ARBA" id="ARBA00004948"/>
    </source>
</evidence>
<dbReference type="EMBL" id="SUKA01000006">
    <property type="protein sequence ID" value="TJY63423.1"/>
    <property type="molecule type" value="Genomic_DNA"/>
</dbReference>
<evidence type="ECO:0000256" key="4">
    <source>
        <dbReference type="ARBA" id="ARBA00022741"/>
    </source>
</evidence>
<accession>A0A4U0GWG3</accession>
<dbReference type="InterPro" id="IPR004399">
    <property type="entry name" value="HMP/HMP-P_kinase_dom"/>
</dbReference>
<comment type="caution">
    <text evidence="8">The sequence shown here is derived from an EMBL/GenBank/DDBJ whole genome shotgun (WGS) entry which is preliminary data.</text>
</comment>
<keyword evidence="9" id="KW-1185">Reference proteome</keyword>
<organism evidence="8 9">
    <name type="scientific">Sphingobacterium alkalisoli</name>
    <dbReference type="NCBI Taxonomy" id="1874115"/>
    <lineage>
        <taxon>Bacteria</taxon>
        <taxon>Pseudomonadati</taxon>
        <taxon>Bacteroidota</taxon>
        <taxon>Sphingobacteriia</taxon>
        <taxon>Sphingobacteriales</taxon>
        <taxon>Sphingobacteriaceae</taxon>
        <taxon>Sphingobacterium</taxon>
    </lineage>
</organism>
<dbReference type="GO" id="GO:0005524">
    <property type="term" value="F:ATP binding"/>
    <property type="evidence" value="ECO:0007669"/>
    <property type="project" value="UniProtKB-KW"/>
</dbReference>
<dbReference type="FunFam" id="3.40.1190.20:FF:000003">
    <property type="entry name" value="Phosphomethylpyrimidine kinase ThiD"/>
    <property type="match status" value="1"/>
</dbReference>
<keyword evidence="3 8" id="KW-0808">Transferase</keyword>
<keyword evidence="6" id="KW-0067">ATP-binding</keyword>
<dbReference type="CDD" id="cd01169">
    <property type="entry name" value="HMPP_kinase"/>
    <property type="match status" value="1"/>
</dbReference>
<keyword evidence="5 8" id="KW-0418">Kinase</keyword>
<evidence type="ECO:0000259" key="7">
    <source>
        <dbReference type="Pfam" id="PF08543"/>
    </source>
</evidence>
<dbReference type="SUPFAM" id="SSF53613">
    <property type="entry name" value="Ribokinase-like"/>
    <property type="match status" value="1"/>
</dbReference>
<evidence type="ECO:0000256" key="5">
    <source>
        <dbReference type="ARBA" id="ARBA00022777"/>
    </source>
</evidence>
<evidence type="ECO:0000256" key="2">
    <source>
        <dbReference type="ARBA" id="ARBA00012135"/>
    </source>
</evidence>
<dbReference type="GO" id="GO:0008972">
    <property type="term" value="F:phosphomethylpyrimidine kinase activity"/>
    <property type="evidence" value="ECO:0007669"/>
    <property type="project" value="InterPro"/>
</dbReference>
<keyword evidence="4" id="KW-0547">Nucleotide-binding</keyword>
<sequence length="284" mass="30377">MKKLKTISVLSIAGFDGSGGAGIQADTKTISALGCYATNVLTALPIQNTQGVRNIFEISPKAIEEQLRAIFDDIYPDAIKIGMVHNTTLVNIIADFLKDYTGKIVFDPVMVSTSGHRLIDQDTITACIEKLFPLVDIITPNLDEVAVLVGNKIATVEQMEAAGKSLLNMGCQSVLVKGGHLDSDVLTSLLVLQNEPILSFHTPKIATPNTHGSGCTLSSAIATFLAQKYTLKEAVGKALDYVHEAIFHSKDLIIGQGNGPLNHLYAPQKLITYEISTDTKAGNG</sequence>
<protein>
    <recommendedName>
        <fullName evidence="2">hydroxymethylpyrimidine kinase</fullName>
        <ecNumber evidence="2">2.7.1.49</ecNumber>
    </recommendedName>
</protein>
<evidence type="ECO:0000256" key="3">
    <source>
        <dbReference type="ARBA" id="ARBA00022679"/>
    </source>
</evidence>
<comment type="pathway">
    <text evidence="1">Cofactor biosynthesis; thiamine diphosphate biosynthesis.</text>
</comment>
<evidence type="ECO:0000313" key="9">
    <source>
        <dbReference type="Proteomes" id="UP000309872"/>
    </source>
</evidence>
<reference evidence="8 9" key="1">
    <citation type="submission" date="2019-04" db="EMBL/GenBank/DDBJ databases">
        <title>Sphingobacterium olei sp. nov., isolated from oil-contaminated soil.</title>
        <authorList>
            <person name="Liu B."/>
        </authorList>
    </citation>
    <scope>NUCLEOTIDE SEQUENCE [LARGE SCALE GENOMIC DNA]</scope>
    <source>
        <strain evidence="8 9">Y3L14</strain>
    </source>
</reference>
<dbReference type="EC" id="2.7.1.49" evidence="2"/>
<dbReference type="InterPro" id="IPR029056">
    <property type="entry name" value="Ribokinase-like"/>
</dbReference>
<gene>
    <name evidence="8" type="primary">thiD</name>
    <name evidence="8" type="ORF">FAZ19_17735</name>
</gene>
<dbReference type="AlphaFoldDB" id="A0A4U0GWG3"/>
<name>A0A4U0GWG3_9SPHI</name>
<dbReference type="Gene3D" id="3.40.1190.20">
    <property type="match status" value="1"/>
</dbReference>
<dbReference type="PANTHER" id="PTHR20858">
    <property type="entry name" value="PHOSPHOMETHYLPYRIMIDINE KINASE"/>
    <property type="match status" value="1"/>
</dbReference>
<dbReference type="GO" id="GO:0008902">
    <property type="term" value="F:hydroxymethylpyrimidine kinase activity"/>
    <property type="evidence" value="ECO:0007669"/>
    <property type="project" value="UniProtKB-EC"/>
</dbReference>
<dbReference type="Pfam" id="PF08543">
    <property type="entry name" value="Phos_pyr_kin"/>
    <property type="match status" value="1"/>
</dbReference>
<feature type="domain" description="Pyridoxamine kinase/Phosphomethylpyrimidine kinase" evidence="7">
    <location>
        <begin position="16"/>
        <end position="262"/>
    </location>
</feature>
<evidence type="ECO:0000256" key="6">
    <source>
        <dbReference type="ARBA" id="ARBA00022840"/>
    </source>
</evidence>
<dbReference type="InterPro" id="IPR013749">
    <property type="entry name" value="PM/HMP-P_kinase-1"/>
</dbReference>
<dbReference type="RefSeq" id="WP_136822098.1">
    <property type="nucleotide sequence ID" value="NZ_BMJX01000006.1"/>
</dbReference>
<dbReference type="OrthoDB" id="9810880at2"/>